<dbReference type="InterPro" id="IPR011527">
    <property type="entry name" value="ABC1_TM_dom"/>
</dbReference>
<feature type="transmembrane region" description="Helical" evidence="9">
    <location>
        <begin position="162"/>
        <end position="182"/>
    </location>
</feature>
<keyword evidence="2" id="KW-0813">Transport</keyword>
<reference evidence="12 13" key="1">
    <citation type="journal article" date="2015" name="Genome Announc.">
        <title>Expanding the biotechnology potential of lactobacilli through comparative genomics of 213 strains and associated genera.</title>
        <authorList>
            <person name="Sun Z."/>
            <person name="Harris H.M."/>
            <person name="McCann A."/>
            <person name="Guo C."/>
            <person name="Argimon S."/>
            <person name="Zhang W."/>
            <person name="Yang X."/>
            <person name="Jeffery I.B."/>
            <person name="Cooney J.C."/>
            <person name="Kagawa T.F."/>
            <person name="Liu W."/>
            <person name="Song Y."/>
            <person name="Salvetti E."/>
            <person name="Wrobel A."/>
            <person name="Rasinkangas P."/>
            <person name="Parkhill J."/>
            <person name="Rea M.C."/>
            <person name="O'Sullivan O."/>
            <person name="Ritari J."/>
            <person name="Douillard F.P."/>
            <person name="Paul Ross R."/>
            <person name="Yang R."/>
            <person name="Briner A.E."/>
            <person name="Felis G.E."/>
            <person name="de Vos W.M."/>
            <person name="Barrangou R."/>
            <person name="Klaenhammer T.R."/>
            <person name="Caufield P.W."/>
            <person name="Cui Y."/>
            <person name="Zhang H."/>
            <person name="O'Toole P.W."/>
        </authorList>
    </citation>
    <scope>NUCLEOTIDE SEQUENCE [LARGE SCALE GENOMIC DNA]</scope>
    <source>
        <strain evidence="12 13">ATCC 27304</strain>
    </source>
</reference>
<dbReference type="InterPro" id="IPR003593">
    <property type="entry name" value="AAA+_ATPase"/>
</dbReference>
<feature type="domain" description="ABC transmembrane type-1" evidence="11">
    <location>
        <begin position="19"/>
        <end position="303"/>
    </location>
</feature>
<dbReference type="InterPro" id="IPR039421">
    <property type="entry name" value="Type_1_exporter"/>
</dbReference>
<evidence type="ECO:0000256" key="2">
    <source>
        <dbReference type="ARBA" id="ARBA00022448"/>
    </source>
</evidence>
<dbReference type="GO" id="GO:0005524">
    <property type="term" value="F:ATP binding"/>
    <property type="evidence" value="ECO:0007669"/>
    <property type="project" value="UniProtKB-KW"/>
</dbReference>
<accession>A0A0R2FSY2</accession>
<feature type="transmembrane region" description="Helical" evidence="9">
    <location>
        <begin position="280"/>
        <end position="298"/>
    </location>
</feature>
<dbReference type="InterPro" id="IPR017871">
    <property type="entry name" value="ABC_transporter-like_CS"/>
</dbReference>
<feature type="transmembrane region" description="Helical" evidence="9">
    <location>
        <begin position="247"/>
        <end position="268"/>
    </location>
</feature>
<dbReference type="AlphaFoldDB" id="A0A0R2FSY2"/>
<protein>
    <submittedName>
        <fullName evidence="12">Multidrug ABC transporter ATPase permease</fullName>
    </submittedName>
</protein>
<dbReference type="SUPFAM" id="SSF52540">
    <property type="entry name" value="P-loop containing nucleoside triphosphate hydrolases"/>
    <property type="match status" value="1"/>
</dbReference>
<comment type="subcellular location">
    <subcellularLocation>
        <location evidence="1">Cell membrane</location>
        <topology evidence="1">Multi-pass membrane protein</topology>
    </subcellularLocation>
</comment>
<name>A0A0R2FSY2_9LACO</name>
<feature type="transmembrane region" description="Helical" evidence="9">
    <location>
        <begin position="56"/>
        <end position="77"/>
    </location>
</feature>
<dbReference type="Proteomes" id="UP000051727">
    <property type="component" value="Unassembled WGS sequence"/>
</dbReference>
<keyword evidence="4 9" id="KW-0812">Transmembrane</keyword>
<dbReference type="PANTHER" id="PTHR43394:SF1">
    <property type="entry name" value="ATP-BINDING CASSETTE SUB-FAMILY B MEMBER 10, MITOCHONDRIAL"/>
    <property type="match status" value="1"/>
</dbReference>
<keyword evidence="6" id="KW-0067">ATP-binding</keyword>
<feature type="transmembrane region" description="Helical" evidence="9">
    <location>
        <begin position="17"/>
        <end position="35"/>
    </location>
</feature>
<keyword evidence="5" id="KW-0547">Nucleotide-binding</keyword>
<keyword evidence="7 9" id="KW-1133">Transmembrane helix</keyword>
<dbReference type="FunFam" id="1.20.1560.10:FF:000011">
    <property type="entry name" value="Multidrug ABC transporter ATP-binding protein"/>
    <property type="match status" value="1"/>
</dbReference>
<comment type="caution">
    <text evidence="12">The sequence shown here is derived from an EMBL/GenBank/DDBJ whole genome shotgun (WGS) entry which is preliminary data.</text>
</comment>
<dbReference type="GO" id="GO:0005886">
    <property type="term" value="C:plasma membrane"/>
    <property type="evidence" value="ECO:0007669"/>
    <property type="project" value="UniProtKB-SubCell"/>
</dbReference>
<dbReference type="OrthoDB" id="9770415at2"/>
<keyword evidence="8 9" id="KW-0472">Membrane</keyword>
<dbReference type="Gene3D" id="1.20.1560.10">
    <property type="entry name" value="ABC transporter type 1, transmembrane domain"/>
    <property type="match status" value="1"/>
</dbReference>
<dbReference type="SUPFAM" id="SSF90123">
    <property type="entry name" value="ABC transporter transmembrane region"/>
    <property type="match status" value="1"/>
</dbReference>
<evidence type="ECO:0000259" key="10">
    <source>
        <dbReference type="PROSITE" id="PS50893"/>
    </source>
</evidence>
<feature type="transmembrane region" description="Helical" evidence="9">
    <location>
        <begin position="130"/>
        <end position="155"/>
    </location>
</feature>
<dbReference type="SMART" id="SM00382">
    <property type="entry name" value="AAA"/>
    <property type="match status" value="1"/>
</dbReference>
<evidence type="ECO:0000256" key="4">
    <source>
        <dbReference type="ARBA" id="ARBA00022692"/>
    </source>
</evidence>
<dbReference type="GO" id="GO:0015421">
    <property type="term" value="F:ABC-type oligopeptide transporter activity"/>
    <property type="evidence" value="ECO:0007669"/>
    <property type="project" value="TreeGrafter"/>
</dbReference>
<dbReference type="Gene3D" id="3.40.50.300">
    <property type="entry name" value="P-loop containing nucleotide triphosphate hydrolases"/>
    <property type="match status" value="1"/>
</dbReference>
<dbReference type="Pfam" id="PF00664">
    <property type="entry name" value="ABC_membrane"/>
    <property type="match status" value="1"/>
</dbReference>
<keyword evidence="3" id="KW-1003">Cell membrane</keyword>
<dbReference type="CDD" id="cd18541">
    <property type="entry name" value="ABC_6TM_TmrB_like"/>
    <property type="match status" value="1"/>
</dbReference>
<evidence type="ECO:0000313" key="12">
    <source>
        <dbReference type="EMBL" id="KRN27796.1"/>
    </source>
</evidence>
<dbReference type="InterPro" id="IPR003439">
    <property type="entry name" value="ABC_transporter-like_ATP-bd"/>
</dbReference>
<evidence type="ECO:0000256" key="6">
    <source>
        <dbReference type="ARBA" id="ARBA00022840"/>
    </source>
</evidence>
<evidence type="ECO:0000256" key="5">
    <source>
        <dbReference type="ARBA" id="ARBA00022741"/>
    </source>
</evidence>
<dbReference type="PANTHER" id="PTHR43394">
    <property type="entry name" value="ATP-DEPENDENT PERMEASE MDL1, MITOCHONDRIAL"/>
    <property type="match status" value="1"/>
</dbReference>
<dbReference type="GO" id="GO:0016887">
    <property type="term" value="F:ATP hydrolysis activity"/>
    <property type="evidence" value="ECO:0007669"/>
    <property type="project" value="InterPro"/>
</dbReference>
<feature type="domain" description="ABC transporter" evidence="10">
    <location>
        <begin position="336"/>
        <end position="571"/>
    </location>
</feature>
<evidence type="ECO:0000259" key="11">
    <source>
        <dbReference type="PROSITE" id="PS50929"/>
    </source>
</evidence>
<dbReference type="RefSeq" id="WP_056991658.1">
    <property type="nucleotide sequence ID" value="NZ_JATAAJ010000006.1"/>
</dbReference>
<evidence type="ECO:0000256" key="3">
    <source>
        <dbReference type="ARBA" id="ARBA00022475"/>
    </source>
</evidence>
<dbReference type="STRING" id="1618.IV36_GL000689"/>
<dbReference type="PROSITE" id="PS50893">
    <property type="entry name" value="ABC_TRANSPORTER_2"/>
    <property type="match status" value="1"/>
</dbReference>
<proteinExistence type="predicted"/>
<dbReference type="Pfam" id="PF00005">
    <property type="entry name" value="ABC_tran"/>
    <property type="match status" value="1"/>
</dbReference>
<dbReference type="PROSITE" id="PS50929">
    <property type="entry name" value="ABC_TM1F"/>
    <property type="match status" value="1"/>
</dbReference>
<evidence type="ECO:0000313" key="13">
    <source>
        <dbReference type="Proteomes" id="UP000051727"/>
    </source>
</evidence>
<dbReference type="InterPro" id="IPR036640">
    <property type="entry name" value="ABC1_TM_sf"/>
</dbReference>
<dbReference type="InterPro" id="IPR027417">
    <property type="entry name" value="P-loop_NTPase"/>
</dbReference>
<dbReference type="PROSITE" id="PS00211">
    <property type="entry name" value="ABC_TRANSPORTER_1"/>
    <property type="match status" value="1"/>
</dbReference>
<evidence type="ECO:0000256" key="9">
    <source>
        <dbReference type="SAM" id="Phobius"/>
    </source>
</evidence>
<dbReference type="PATRIC" id="fig|1618.3.peg.691"/>
<gene>
    <name evidence="12" type="ORF">IV36_GL000689</name>
</gene>
<evidence type="ECO:0000256" key="8">
    <source>
        <dbReference type="ARBA" id="ARBA00023136"/>
    </source>
</evidence>
<evidence type="ECO:0000256" key="7">
    <source>
        <dbReference type="ARBA" id="ARBA00022989"/>
    </source>
</evidence>
<evidence type="ECO:0000256" key="1">
    <source>
        <dbReference type="ARBA" id="ARBA00004651"/>
    </source>
</evidence>
<dbReference type="EMBL" id="JQAR01000018">
    <property type="protein sequence ID" value="KRN27796.1"/>
    <property type="molecule type" value="Genomic_DNA"/>
</dbReference>
<organism evidence="12 13">
    <name type="scientific">Liquorilactobacillus mali</name>
    <dbReference type="NCBI Taxonomy" id="1618"/>
    <lineage>
        <taxon>Bacteria</taxon>
        <taxon>Bacillati</taxon>
        <taxon>Bacillota</taxon>
        <taxon>Bacilli</taxon>
        <taxon>Lactobacillales</taxon>
        <taxon>Lactobacillaceae</taxon>
        <taxon>Liquorilactobacillus</taxon>
    </lineage>
</organism>
<sequence length="583" mass="65336">MGIFLKLSWFFKEQKKSYLLGVLYLLLVAVLNIIPPKIIGSVVDGIQQHQLTIQKLFFFLAALTLVGIGQYLFRYFWRSYIWGSAALLEKTIRTRLVTHFAAMDETFYQKYRIGDLMAHATNDITAVQQVAGVGILTFADSIITGVSTIIAMMFFVNWRLTLIAIIPLPLLAVLSRILGNIIHSAYDRAQSEFSTINNKTQESILGIKVIKALGQEQEDIDDFDAHVDEVIRANRRANFLDSLFDPVTSLIIGLAYVATIVLGGYFVINNTISIGQLISFISYIGILIWPMFAIGRLFNIIELGSASYDRIQLLLSERSKITEAFNPVTKAPQGNVNYEIGKFKYPDSDEVALQQIKFKIKNGQTLGIVGKTGAGKSTILKLLLRQFDSYDGSIKVDNVDIRDYKLDVYLPSVGYVPQNSILFSTTVFENIRFAKPNASIMEVENAAFIADLHDDILKLPDGYQTQVGEQGISLSGGQKQRLAIARALILNPEILILDDSLSAVDAKTENHILRRVKRLRADKTTIIVASRLSSVMSAQEIIVIKDGRISQRGTHKSLINEKGWYEQAYEMQQLEQQMEEGDK</sequence>
<dbReference type="FunFam" id="3.40.50.300:FF:000221">
    <property type="entry name" value="Multidrug ABC transporter ATP-binding protein"/>
    <property type="match status" value="1"/>
</dbReference>